<comment type="caution">
    <text evidence="3">The sequence shown here is derived from an EMBL/GenBank/DDBJ whole genome shotgun (WGS) entry which is preliminary data.</text>
</comment>
<feature type="compositionally biased region" description="Basic residues" evidence="1">
    <location>
        <begin position="93"/>
        <end position="107"/>
    </location>
</feature>
<name>A0ABR0GWH0_9PEZI</name>
<feature type="domain" description="F-box" evidence="2">
    <location>
        <begin position="161"/>
        <end position="197"/>
    </location>
</feature>
<dbReference type="RefSeq" id="XP_062749077.1">
    <property type="nucleotide sequence ID" value="XM_062886040.1"/>
</dbReference>
<feature type="region of interest" description="Disordered" evidence="1">
    <location>
        <begin position="1"/>
        <end position="24"/>
    </location>
</feature>
<keyword evidence="4" id="KW-1185">Reference proteome</keyword>
<dbReference type="InterPro" id="IPR001810">
    <property type="entry name" value="F-box_dom"/>
</dbReference>
<evidence type="ECO:0000313" key="3">
    <source>
        <dbReference type="EMBL" id="KAK4660107.1"/>
    </source>
</evidence>
<dbReference type="GeneID" id="87905947"/>
<feature type="compositionally biased region" description="Basic and acidic residues" evidence="1">
    <location>
        <begin position="108"/>
        <end position="120"/>
    </location>
</feature>
<dbReference type="Pfam" id="PF12937">
    <property type="entry name" value="F-box-like"/>
    <property type="match status" value="1"/>
</dbReference>
<accession>A0ABR0GWH0</accession>
<feature type="region of interest" description="Disordered" evidence="1">
    <location>
        <begin position="62"/>
        <end position="142"/>
    </location>
</feature>
<reference evidence="3 4" key="1">
    <citation type="journal article" date="2023" name="bioRxiv">
        <title>High-quality genome assemblies of four members of thePodospora anserinaspecies complex.</title>
        <authorList>
            <person name="Ament-Velasquez S.L."/>
            <person name="Vogan A.A."/>
            <person name="Wallerman O."/>
            <person name="Hartmann F."/>
            <person name="Gautier V."/>
            <person name="Silar P."/>
            <person name="Giraud T."/>
            <person name="Johannesson H."/>
        </authorList>
    </citation>
    <scope>NUCLEOTIDE SEQUENCE [LARGE SCALE GENOMIC DNA]</scope>
    <source>
        <strain evidence="3 4">CBS 415.72m</strain>
    </source>
</reference>
<proteinExistence type="predicted"/>
<dbReference type="SUPFAM" id="SSF81383">
    <property type="entry name" value="F-box domain"/>
    <property type="match status" value="1"/>
</dbReference>
<sequence length="409" mass="47002">MARTKQTARKSTGGKAPRRSLPSGIICIYPGPNTQIRRPTTTRKAHLLRPRPLPTVKRLSEQQVTMAPTRPMKRQKRTGTTPRKQLLPWNGCRRMRLGPRYSLRPRRQQTEKPEKDEQNRRKARRQDRATRRRNKTKKASAAVTLVTPKARTTRRTPLGLFSRLPNELIFQIISSDLDIPTLTNLRRVCRFFKSTIDTGVKAYAELAQKAPFLLQRILLQTPTWAFSSSCKEVHAELTQDLPMTCKKCNDSEAESYNVHSWAFNLMTCQFMCNGCSGGNCQRGYGSSSNLWVERHLKKHLTEANIAFTQEMLAKVSRLRVVHPWEMDCKPTHGTWSAGRAVTCYDSKSVQQEFGLVKSRGCRCSYAGYPRSEALMYENRATFIPMWRFAALNGDRPSWEKVNFVYRGPY</sequence>
<evidence type="ECO:0000313" key="4">
    <source>
        <dbReference type="Proteomes" id="UP001323405"/>
    </source>
</evidence>
<protein>
    <recommendedName>
        <fullName evidence="2">F-box domain-containing protein</fullName>
    </recommendedName>
</protein>
<gene>
    <name evidence="3" type="ORF">QC762_116275</name>
</gene>
<dbReference type="EMBL" id="JAFFHA010000001">
    <property type="protein sequence ID" value="KAK4660107.1"/>
    <property type="molecule type" value="Genomic_DNA"/>
</dbReference>
<evidence type="ECO:0000256" key="1">
    <source>
        <dbReference type="SAM" id="MobiDB-lite"/>
    </source>
</evidence>
<evidence type="ECO:0000259" key="2">
    <source>
        <dbReference type="Pfam" id="PF12937"/>
    </source>
</evidence>
<dbReference type="Proteomes" id="UP001323405">
    <property type="component" value="Unassembled WGS sequence"/>
</dbReference>
<feature type="compositionally biased region" description="Basic residues" evidence="1">
    <location>
        <begin position="121"/>
        <end position="138"/>
    </location>
</feature>
<dbReference type="InterPro" id="IPR036047">
    <property type="entry name" value="F-box-like_dom_sf"/>
</dbReference>
<organism evidence="3 4">
    <name type="scientific">Podospora pseudocomata</name>
    <dbReference type="NCBI Taxonomy" id="2093779"/>
    <lineage>
        <taxon>Eukaryota</taxon>
        <taxon>Fungi</taxon>
        <taxon>Dikarya</taxon>
        <taxon>Ascomycota</taxon>
        <taxon>Pezizomycotina</taxon>
        <taxon>Sordariomycetes</taxon>
        <taxon>Sordariomycetidae</taxon>
        <taxon>Sordariales</taxon>
        <taxon>Podosporaceae</taxon>
        <taxon>Podospora</taxon>
    </lineage>
</organism>